<organism evidence="2 3">
    <name type="scientific">Shewanella vesiculosa</name>
    <dbReference type="NCBI Taxonomy" id="518738"/>
    <lineage>
        <taxon>Bacteria</taxon>
        <taxon>Pseudomonadati</taxon>
        <taxon>Pseudomonadota</taxon>
        <taxon>Gammaproteobacteria</taxon>
        <taxon>Alteromonadales</taxon>
        <taxon>Shewanellaceae</taxon>
        <taxon>Shewanella</taxon>
    </lineage>
</organism>
<gene>
    <name evidence="2" type="ORF">ABHN84_17235</name>
</gene>
<comment type="caution">
    <text evidence="2">The sequence shown here is derived from an EMBL/GenBank/DDBJ whole genome shotgun (WGS) entry which is preliminary data.</text>
</comment>
<proteinExistence type="predicted"/>
<keyword evidence="3" id="KW-1185">Reference proteome</keyword>
<accession>A0ABV0FT58</accession>
<evidence type="ECO:0000256" key="1">
    <source>
        <dbReference type="SAM" id="Phobius"/>
    </source>
</evidence>
<evidence type="ECO:0000313" key="3">
    <source>
        <dbReference type="Proteomes" id="UP001477278"/>
    </source>
</evidence>
<keyword evidence="1" id="KW-0472">Membrane</keyword>
<keyword evidence="1" id="KW-0812">Transmembrane</keyword>
<keyword evidence="1" id="KW-1133">Transmembrane helix</keyword>
<feature type="transmembrane region" description="Helical" evidence="1">
    <location>
        <begin position="12"/>
        <end position="36"/>
    </location>
</feature>
<dbReference type="EMBL" id="JBDPZN010000008">
    <property type="protein sequence ID" value="MEO3684019.1"/>
    <property type="molecule type" value="Genomic_DNA"/>
</dbReference>
<dbReference type="RefSeq" id="WP_347690718.1">
    <property type="nucleotide sequence ID" value="NZ_JBDPZN010000008.1"/>
</dbReference>
<sequence length="43" mass="4825">MDWLINIGLVLPLMSLLLLPVISFALCAMLVSWLLWPSINDQA</sequence>
<evidence type="ECO:0000313" key="2">
    <source>
        <dbReference type="EMBL" id="MEO3684019.1"/>
    </source>
</evidence>
<protein>
    <submittedName>
        <fullName evidence="2">Uncharacterized protein</fullName>
    </submittedName>
</protein>
<dbReference type="Proteomes" id="UP001477278">
    <property type="component" value="Unassembled WGS sequence"/>
</dbReference>
<reference evidence="2 3" key="1">
    <citation type="submission" date="2024-05" db="EMBL/GenBank/DDBJ databases">
        <title>Genome sequencing of Marine Estuary Bacteria, Shewanella vesiculosa and S. baltica, and Pseudomonas syringae.</title>
        <authorList>
            <person name="Gurung A."/>
            <person name="Maclea K.S."/>
        </authorList>
    </citation>
    <scope>NUCLEOTIDE SEQUENCE [LARGE SCALE GENOMIC DNA]</scope>
    <source>
        <strain evidence="2 3">1A</strain>
    </source>
</reference>
<name>A0ABV0FT58_9GAMM</name>